<dbReference type="GO" id="GO:0005783">
    <property type="term" value="C:endoplasmic reticulum"/>
    <property type="evidence" value="ECO:0007669"/>
    <property type="project" value="InterPro"/>
</dbReference>
<feature type="compositionally biased region" description="Basic and acidic residues" evidence="2">
    <location>
        <begin position="135"/>
        <end position="168"/>
    </location>
</feature>
<dbReference type="Pfam" id="PF00262">
    <property type="entry name" value="Calreticulin"/>
    <property type="match status" value="1"/>
</dbReference>
<dbReference type="AlphaFoldDB" id="A0A1I8FPF8"/>
<keyword evidence="3" id="KW-1185">Reference proteome</keyword>
<dbReference type="GO" id="GO:0006457">
    <property type="term" value="P:protein folding"/>
    <property type="evidence" value="ECO:0007669"/>
    <property type="project" value="InterPro"/>
</dbReference>
<feature type="region of interest" description="Disordered" evidence="2">
    <location>
        <begin position="97"/>
        <end position="188"/>
    </location>
</feature>
<dbReference type="GO" id="GO:0005509">
    <property type="term" value="F:calcium ion binding"/>
    <property type="evidence" value="ECO:0007669"/>
    <property type="project" value="InterPro"/>
</dbReference>
<keyword evidence="1" id="KW-0256">Endoplasmic reticulum</keyword>
<evidence type="ECO:0000256" key="2">
    <source>
        <dbReference type="SAM" id="MobiDB-lite"/>
    </source>
</evidence>
<dbReference type="WBParaSite" id="maker-unitig_43191-snap-gene-0.3-mRNA-1">
    <property type="protein sequence ID" value="maker-unitig_43191-snap-gene-0.3-mRNA-1"/>
    <property type="gene ID" value="maker-unitig_43191-snap-gene-0.3"/>
</dbReference>
<feature type="compositionally biased region" description="Basic and acidic residues" evidence="2">
    <location>
        <begin position="109"/>
        <end position="118"/>
    </location>
</feature>
<dbReference type="InterPro" id="IPR001580">
    <property type="entry name" value="Calret/calnex"/>
</dbReference>
<comment type="similarity">
    <text evidence="1">Belongs to the calreticulin family.</text>
</comment>
<feature type="compositionally biased region" description="Basic residues" evidence="2">
    <location>
        <begin position="169"/>
        <end position="178"/>
    </location>
</feature>
<proteinExistence type="inferred from homology"/>
<dbReference type="Proteomes" id="UP000095280">
    <property type="component" value="Unplaced"/>
</dbReference>
<name>A0A1I8FPF8_9PLAT</name>
<protein>
    <submittedName>
        <fullName evidence="4">Mago-bind domain-containing protein</fullName>
    </submittedName>
</protein>
<dbReference type="GO" id="GO:0051082">
    <property type="term" value="F:unfolded protein binding"/>
    <property type="evidence" value="ECO:0007669"/>
    <property type="project" value="InterPro"/>
</dbReference>
<dbReference type="SUPFAM" id="SSF63887">
    <property type="entry name" value="P-domain of calnexin/calreticulin"/>
    <property type="match status" value="1"/>
</dbReference>
<evidence type="ECO:0000313" key="4">
    <source>
        <dbReference type="WBParaSite" id="maker-unitig_43191-snap-gene-0.3-mRNA-1"/>
    </source>
</evidence>
<keyword evidence="1" id="KW-0143">Chaperone</keyword>
<feature type="region of interest" description="Disordered" evidence="2">
    <location>
        <begin position="1"/>
        <end position="72"/>
    </location>
</feature>
<evidence type="ECO:0000313" key="3">
    <source>
        <dbReference type="Proteomes" id="UP000095280"/>
    </source>
</evidence>
<evidence type="ECO:0000256" key="1">
    <source>
        <dbReference type="RuleBase" id="RU362126"/>
    </source>
</evidence>
<dbReference type="InterPro" id="IPR009033">
    <property type="entry name" value="Calreticulin/calnexin_P_dom_sf"/>
</dbReference>
<accession>A0A1I8FPF8</accession>
<reference evidence="4" key="1">
    <citation type="submission" date="2016-11" db="UniProtKB">
        <authorList>
            <consortium name="WormBaseParasite"/>
        </authorList>
    </citation>
    <scope>IDENTIFICATION</scope>
</reference>
<sequence length="188" mass="21458">MSHGVIAGLSPPTKAPTRASGDWSAGKFYGQRRQKDRGIKTTQPGRPSSTRHQRTILTKPLLKPGQTAGYSISGETRAKHRLRRALRESFLAATSIRRTSTATRPKNHVLIDNERAEGGELVEADDWTSCHPRRSKDPAAKKPDDWDEREKIDDTERQEARRDWDKPKTIRRSPRPRSRTSWDERDGR</sequence>
<dbReference type="Gene3D" id="2.10.250.10">
    <property type="entry name" value="Calreticulin/calnexin, P domain"/>
    <property type="match status" value="1"/>
</dbReference>
<organism evidence="3 4">
    <name type="scientific">Macrostomum lignano</name>
    <dbReference type="NCBI Taxonomy" id="282301"/>
    <lineage>
        <taxon>Eukaryota</taxon>
        <taxon>Metazoa</taxon>
        <taxon>Spiralia</taxon>
        <taxon>Lophotrochozoa</taxon>
        <taxon>Platyhelminthes</taxon>
        <taxon>Rhabditophora</taxon>
        <taxon>Macrostomorpha</taxon>
        <taxon>Macrostomida</taxon>
        <taxon>Macrostomidae</taxon>
        <taxon>Macrostomum</taxon>
    </lineage>
</organism>